<evidence type="ECO:0000313" key="4">
    <source>
        <dbReference type="EMBL" id="GJN88087.1"/>
    </source>
</evidence>
<evidence type="ECO:0000256" key="3">
    <source>
        <dbReference type="PROSITE-ProRule" id="PRU00339"/>
    </source>
</evidence>
<feature type="repeat" description="TPR" evidence="3">
    <location>
        <begin position="73"/>
        <end position="106"/>
    </location>
</feature>
<keyword evidence="1" id="KW-0677">Repeat</keyword>
<dbReference type="InterPro" id="IPR011990">
    <property type="entry name" value="TPR-like_helical_dom_sf"/>
</dbReference>
<gene>
    <name evidence="4" type="ORF">Rhopal_001043-T1</name>
</gene>
<dbReference type="PANTHER" id="PTHR22904">
    <property type="entry name" value="TPR REPEAT CONTAINING PROTEIN"/>
    <property type="match status" value="1"/>
</dbReference>
<dbReference type="EMBL" id="BQKY01000002">
    <property type="protein sequence ID" value="GJN88087.1"/>
    <property type="molecule type" value="Genomic_DNA"/>
</dbReference>
<dbReference type="Proteomes" id="UP001342314">
    <property type="component" value="Unassembled WGS sequence"/>
</dbReference>
<keyword evidence="5" id="KW-1185">Reference proteome</keyword>
<accession>A0AAV5GG78</accession>
<protein>
    <submittedName>
        <fullName evidence="4">Uncharacterized protein</fullName>
    </submittedName>
</protein>
<organism evidence="4 5">
    <name type="scientific">Rhodotorula paludigena</name>
    <dbReference type="NCBI Taxonomy" id="86838"/>
    <lineage>
        <taxon>Eukaryota</taxon>
        <taxon>Fungi</taxon>
        <taxon>Dikarya</taxon>
        <taxon>Basidiomycota</taxon>
        <taxon>Pucciniomycotina</taxon>
        <taxon>Microbotryomycetes</taxon>
        <taxon>Sporidiobolales</taxon>
        <taxon>Sporidiobolaceae</taxon>
        <taxon>Rhodotorula</taxon>
    </lineage>
</organism>
<evidence type="ECO:0000256" key="2">
    <source>
        <dbReference type="ARBA" id="ARBA00022803"/>
    </source>
</evidence>
<keyword evidence="2 3" id="KW-0802">TPR repeat</keyword>
<dbReference type="SUPFAM" id="SSF48452">
    <property type="entry name" value="TPR-like"/>
    <property type="match status" value="1"/>
</dbReference>
<name>A0AAV5GG78_9BASI</name>
<evidence type="ECO:0000256" key="1">
    <source>
        <dbReference type="ARBA" id="ARBA00022737"/>
    </source>
</evidence>
<comment type="caution">
    <text evidence="4">The sequence shown here is derived from an EMBL/GenBank/DDBJ whole genome shotgun (WGS) entry which is preliminary data.</text>
</comment>
<dbReference type="AlphaFoldDB" id="A0AAV5GG78"/>
<sequence>MADAFKTQGNAAIAEKKWLKASKLYTQAIELETDHEKLGSLYSNRSVAFLQLEQFDKALEDANNAALKRPDWSKAHARVGEVYARQQDFELAVMAYKRAVEKAEDDASRSRYRKSLEVTQAAWSKAKEHAQSRPNVYSARNDLSEHFIVRLNMDIARGNYVLDPESPLAACVVAHRCCTTGWQSVDKQISLMPDGKNVSITNGDALAELAECLILDELSFYIVSGNDPKFPLPQKLTKMLMGEIELFKATKYFTNAVWSARDIIADLDKRIAKEGRQFVRMATASLIRSRIVSSAILNVNGDRAAAVQHLKLALGLLEEGNKKWKREPYEDKGMTLKPTMVRGVRTLLLKNLLAAHRDAKTASAKRMFKLEDVENLAKEIIEECPESVWPRRDGSHHRVAYGMMPVWEAYSALAYCNSNRAMQPLHNVQPGQVVLADLDAARRAAEYYDKAAALQGNHHSRRFMMYFGLECWLRAGGLSVREVRRRNAEAKEVDRETSRWFGEMSADTPARQFIESQLDSITEHMRQDPRVRDTAIIKPVPTFNMRVTDPNWKPSQVAGPDFWLPLPGEVGLADCLFPSRT</sequence>
<dbReference type="InterPro" id="IPR019734">
    <property type="entry name" value="TPR_rpt"/>
</dbReference>
<proteinExistence type="predicted"/>
<dbReference type="PANTHER" id="PTHR22904:SF523">
    <property type="entry name" value="STRESS-INDUCED-PHOSPHOPROTEIN 1"/>
    <property type="match status" value="1"/>
</dbReference>
<dbReference type="Gene3D" id="1.25.40.10">
    <property type="entry name" value="Tetratricopeptide repeat domain"/>
    <property type="match status" value="1"/>
</dbReference>
<dbReference type="PROSITE" id="PS50005">
    <property type="entry name" value="TPR"/>
    <property type="match status" value="1"/>
</dbReference>
<dbReference type="SMART" id="SM00028">
    <property type="entry name" value="TPR"/>
    <property type="match status" value="3"/>
</dbReference>
<evidence type="ECO:0000313" key="5">
    <source>
        <dbReference type="Proteomes" id="UP001342314"/>
    </source>
</evidence>
<dbReference type="GO" id="GO:0051879">
    <property type="term" value="F:Hsp90 protein binding"/>
    <property type="evidence" value="ECO:0007669"/>
    <property type="project" value="TreeGrafter"/>
</dbReference>
<reference evidence="4 5" key="1">
    <citation type="submission" date="2021-12" db="EMBL/GenBank/DDBJ databases">
        <title>High titer production of polyol ester of fatty acids by Rhodotorula paludigena BS15 towards product separation-free biomass refinery.</title>
        <authorList>
            <person name="Mano J."/>
            <person name="Ono H."/>
            <person name="Tanaka T."/>
            <person name="Naito K."/>
            <person name="Sushida H."/>
            <person name="Ike M."/>
            <person name="Tokuyasu K."/>
            <person name="Kitaoka M."/>
        </authorList>
    </citation>
    <scope>NUCLEOTIDE SEQUENCE [LARGE SCALE GENOMIC DNA]</scope>
    <source>
        <strain evidence="4 5">BS15</strain>
    </source>
</reference>